<accession>X1MD15</accession>
<organism evidence="1">
    <name type="scientific">marine sediment metagenome</name>
    <dbReference type="NCBI Taxonomy" id="412755"/>
    <lineage>
        <taxon>unclassified sequences</taxon>
        <taxon>metagenomes</taxon>
        <taxon>ecological metagenomes</taxon>
    </lineage>
</organism>
<name>X1MD15_9ZZZZ</name>
<protein>
    <submittedName>
        <fullName evidence="1">Uncharacterized protein</fullName>
    </submittedName>
</protein>
<reference evidence="1" key="1">
    <citation type="journal article" date="2014" name="Front. Microbiol.">
        <title>High frequency of phylogenetically diverse reductive dehalogenase-homologous genes in deep subseafloor sedimentary metagenomes.</title>
        <authorList>
            <person name="Kawai M."/>
            <person name="Futagami T."/>
            <person name="Toyoda A."/>
            <person name="Takaki Y."/>
            <person name="Nishi S."/>
            <person name="Hori S."/>
            <person name="Arai W."/>
            <person name="Tsubouchi T."/>
            <person name="Morono Y."/>
            <person name="Uchiyama I."/>
            <person name="Ito T."/>
            <person name="Fujiyama A."/>
            <person name="Inagaki F."/>
            <person name="Takami H."/>
        </authorList>
    </citation>
    <scope>NUCLEOTIDE SEQUENCE</scope>
    <source>
        <strain evidence="1">Expedition CK06-06</strain>
    </source>
</reference>
<gene>
    <name evidence="1" type="ORF">S06H3_32419</name>
</gene>
<dbReference type="AlphaFoldDB" id="X1MD15"/>
<feature type="non-terminal residue" evidence="1">
    <location>
        <position position="1"/>
    </location>
</feature>
<dbReference type="EMBL" id="BARV01019279">
    <property type="protein sequence ID" value="GAI29178.1"/>
    <property type="molecule type" value="Genomic_DNA"/>
</dbReference>
<proteinExistence type="predicted"/>
<sequence length="181" mass="19576">HARFEPSGMTSNKDIPFAKSLIDYIFCWLGCQFIPGYEEKNTPNRAAPAGPAESKNVTTAKQLVEKTKDLTRKIAEAKAGTKPKSKHEEKELTLVNQAAKPAEASPGRFAGLMSRIGTLVGSTVTGESGEMQSEAKVLEQFNTQFGHFQDDAPACDICGAITVRNGMCYRCYNCGNSMGCS</sequence>
<evidence type="ECO:0000313" key="1">
    <source>
        <dbReference type="EMBL" id="GAI29178.1"/>
    </source>
</evidence>
<comment type="caution">
    <text evidence="1">The sequence shown here is derived from an EMBL/GenBank/DDBJ whole genome shotgun (WGS) entry which is preliminary data.</text>
</comment>